<protein>
    <submittedName>
        <fullName evidence="1">Uncharacterized protein</fullName>
    </submittedName>
</protein>
<evidence type="ECO:0000313" key="1">
    <source>
        <dbReference type="EMBL" id="EFA80898.1"/>
    </source>
</evidence>
<sequence length="59" mass="7256">MLKISFHIDDFNPHRPKKEFYRNSRSYYNGKSRSWKKTRATEKRHDLDSYEYNLGLINC</sequence>
<accession>D3BCA8</accession>
<reference evidence="1 2" key="1">
    <citation type="journal article" date="2011" name="Genome Res.">
        <title>Phylogeny-wide analysis of social amoeba genomes highlights ancient origins for complex intercellular communication.</title>
        <authorList>
            <person name="Heidel A.J."/>
            <person name="Lawal H.M."/>
            <person name="Felder M."/>
            <person name="Schilde C."/>
            <person name="Helps N.R."/>
            <person name="Tunggal B."/>
            <person name="Rivero F."/>
            <person name="John U."/>
            <person name="Schleicher M."/>
            <person name="Eichinger L."/>
            <person name="Platzer M."/>
            <person name="Noegel A.A."/>
            <person name="Schaap P."/>
            <person name="Gloeckner G."/>
        </authorList>
    </citation>
    <scope>NUCLEOTIDE SEQUENCE [LARGE SCALE GENOMIC DNA]</scope>
    <source>
        <strain evidence="2">ATCC 26659 / Pp 5 / PN500</strain>
    </source>
</reference>
<dbReference type="AlphaFoldDB" id="D3BCA8"/>
<dbReference type="InParanoid" id="D3BCA8"/>
<dbReference type="RefSeq" id="XP_020433017.1">
    <property type="nucleotide sequence ID" value="XM_020576997.1"/>
</dbReference>
<comment type="caution">
    <text evidence="1">The sequence shown here is derived from an EMBL/GenBank/DDBJ whole genome shotgun (WGS) entry which is preliminary data.</text>
</comment>
<gene>
    <name evidence="1" type="ORF">PPL_06133</name>
</gene>
<name>D3BCA8_HETP5</name>
<organism evidence="1 2">
    <name type="scientific">Heterostelium pallidum (strain ATCC 26659 / Pp 5 / PN500)</name>
    <name type="common">Cellular slime mold</name>
    <name type="synonym">Polysphondylium pallidum</name>
    <dbReference type="NCBI Taxonomy" id="670386"/>
    <lineage>
        <taxon>Eukaryota</taxon>
        <taxon>Amoebozoa</taxon>
        <taxon>Evosea</taxon>
        <taxon>Eumycetozoa</taxon>
        <taxon>Dictyostelia</taxon>
        <taxon>Acytosteliales</taxon>
        <taxon>Acytosteliaceae</taxon>
        <taxon>Heterostelium</taxon>
    </lineage>
</organism>
<dbReference type="EMBL" id="ADBJ01000027">
    <property type="protein sequence ID" value="EFA80898.1"/>
    <property type="molecule type" value="Genomic_DNA"/>
</dbReference>
<evidence type="ECO:0000313" key="2">
    <source>
        <dbReference type="Proteomes" id="UP000001396"/>
    </source>
</evidence>
<keyword evidence="2" id="KW-1185">Reference proteome</keyword>
<proteinExistence type="predicted"/>
<dbReference type="Proteomes" id="UP000001396">
    <property type="component" value="Unassembled WGS sequence"/>
</dbReference>
<dbReference type="GeneID" id="31361617"/>